<feature type="domain" description="ALK/LTK-like glycine-rich" evidence="18">
    <location>
        <begin position="76"/>
        <end position="279"/>
    </location>
</feature>
<dbReference type="Pfam" id="PF12810">
    <property type="entry name" value="ALK_LTK_GRD"/>
    <property type="match status" value="1"/>
</dbReference>
<evidence type="ECO:0000256" key="13">
    <source>
        <dbReference type="ARBA" id="ARBA00023157"/>
    </source>
</evidence>
<keyword evidence="7" id="KW-0547">Nucleotide-binding</keyword>
<keyword evidence="5 16" id="KW-0812">Transmembrane</keyword>
<evidence type="ECO:0000256" key="14">
    <source>
        <dbReference type="ARBA" id="ARBA00023170"/>
    </source>
</evidence>
<dbReference type="EC" id="2.7.10.1" evidence="2"/>
<evidence type="ECO:0000256" key="12">
    <source>
        <dbReference type="ARBA" id="ARBA00023137"/>
    </source>
</evidence>
<reference evidence="19 20" key="1">
    <citation type="submission" date="2019-07" db="EMBL/GenBank/DDBJ databases">
        <title>R&amp;d 2014.</title>
        <authorList>
            <person name="Klenk H.-P."/>
        </authorList>
    </citation>
    <scope>NUCLEOTIDE SEQUENCE [LARGE SCALE GENOMIC DNA]</scope>
    <source>
        <strain evidence="19 20">DSM 45764</strain>
    </source>
</reference>
<keyword evidence="13" id="KW-1015">Disulfide bond</keyword>
<evidence type="ECO:0000256" key="4">
    <source>
        <dbReference type="ARBA" id="ARBA00022679"/>
    </source>
</evidence>
<dbReference type="Proteomes" id="UP000321490">
    <property type="component" value="Unassembled WGS sequence"/>
</dbReference>
<evidence type="ECO:0000256" key="16">
    <source>
        <dbReference type="SAM" id="Phobius"/>
    </source>
</evidence>
<protein>
    <recommendedName>
        <fullName evidence="2">receptor protein-tyrosine kinase</fullName>
        <ecNumber evidence="2">2.7.10.1</ecNumber>
    </recommendedName>
</protein>
<evidence type="ECO:0000313" key="19">
    <source>
        <dbReference type="EMBL" id="TWH75348.1"/>
    </source>
</evidence>
<keyword evidence="12" id="KW-0829">Tyrosine-protein kinase</keyword>
<evidence type="ECO:0000256" key="6">
    <source>
        <dbReference type="ARBA" id="ARBA00022729"/>
    </source>
</evidence>
<evidence type="ECO:0000256" key="1">
    <source>
        <dbReference type="ARBA" id="ARBA00004251"/>
    </source>
</evidence>
<keyword evidence="9" id="KW-0067">ATP-binding</keyword>
<proteinExistence type="predicted"/>
<keyword evidence="3" id="KW-1003">Cell membrane</keyword>
<dbReference type="GO" id="GO:0005886">
    <property type="term" value="C:plasma membrane"/>
    <property type="evidence" value="ECO:0007669"/>
    <property type="project" value="UniProtKB-SubCell"/>
</dbReference>
<evidence type="ECO:0000259" key="18">
    <source>
        <dbReference type="Pfam" id="PF12810"/>
    </source>
</evidence>
<feature type="transmembrane region" description="Helical" evidence="16">
    <location>
        <begin position="430"/>
        <end position="450"/>
    </location>
</feature>
<evidence type="ECO:0000256" key="11">
    <source>
        <dbReference type="ARBA" id="ARBA00023136"/>
    </source>
</evidence>
<evidence type="ECO:0000256" key="17">
    <source>
        <dbReference type="SAM" id="SignalP"/>
    </source>
</evidence>
<comment type="caution">
    <text evidence="19">The sequence shown here is derived from an EMBL/GenBank/DDBJ whole genome shotgun (WGS) entry which is preliminary data.</text>
</comment>
<dbReference type="RefSeq" id="WP_208104159.1">
    <property type="nucleotide sequence ID" value="NZ_VLKF01000001.1"/>
</dbReference>
<keyword evidence="10 16" id="KW-1133">Transmembrane helix</keyword>
<evidence type="ECO:0000256" key="10">
    <source>
        <dbReference type="ARBA" id="ARBA00022989"/>
    </source>
</evidence>
<evidence type="ECO:0000256" key="8">
    <source>
        <dbReference type="ARBA" id="ARBA00022777"/>
    </source>
</evidence>
<evidence type="ECO:0000313" key="20">
    <source>
        <dbReference type="Proteomes" id="UP000321490"/>
    </source>
</evidence>
<feature type="signal peptide" evidence="17">
    <location>
        <begin position="1"/>
        <end position="31"/>
    </location>
</feature>
<organism evidence="19 20">
    <name type="scientific">Modestobacter roseus</name>
    <dbReference type="NCBI Taxonomy" id="1181884"/>
    <lineage>
        <taxon>Bacteria</taxon>
        <taxon>Bacillati</taxon>
        <taxon>Actinomycetota</taxon>
        <taxon>Actinomycetes</taxon>
        <taxon>Geodermatophilales</taxon>
        <taxon>Geodermatophilaceae</taxon>
        <taxon>Modestobacter</taxon>
    </lineage>
</organism>
<keyword evidence="4" id="KW-0808">Transferase</keyword>
<dbReference type="AlphaFoldDB" id="A0A562IWJ3"/>
<dbReference type="EMBL" id="VLKF01000001">
    <property type="protein sequence ID" value="TWH75348.1"/>
    <property type="molecule type" value="Genomic_DNA"/>
</dbReference>
<dbReference type="GO" id="GO:0004714">
    <property type="term" value="F:transmembrane receptor protein tyrosine kinase activity"/>
    <property type="evidence" value="ECO:0007669"/>
    <property type="project" value="UniProtKB-EC"/>
</dbReference>
<feature type="chain" id="PRO_5038460064" description="receptor protein-tyrosine kinase" evidence="17">
    <location>
        <begin position="32"/>
        <end position="458"/>
    </location>
</feature>
<keyword evidence="8" id="KW-0418">Kinase</keyword>
<keyword evidence="15" id="KW-0325">Glycoprotein</keyword>
<name>A0A562IWJ3_9ACTN</name>
<evidence type="ECO:0000256" key="7">
    <source>
        <dbReference type="ARBA" id="ARBA00022741"/>
    </source>
</evidence>
<evidence type="ECO:0000256" key="5">
    <source>
        <dbReference type="ARBA" id="ARBA00022692"/>
    </source>
</evidence>
<dbReference type="GO" id="GO:0005524">
    <property type="term" value="F:ATP binding"/>
    <property type="evidence" value="ECO:0007669"/>
    <property type="project" value="UniProtKB-KW"/>
</dbReference>
<gene>
    <name evidence="19" type="ORF">JD78_03904</name>
</gene>
<evidence type="ECO:0000256" key="15">
    <source>
        <dbReference type="ARBA" id="ARBA00023180"/>
    </source>
</evidence>
<evidence type="ECO:0000256" key="3">
    <source>
        <dbReference type="ARBA" id="ARBA00022475"/>
    </source>
</evidence>
<sequence>MSRSALRSAGPLGGALGLLVGAAALAPAAWAVPGPSSACVTADDQQHVTCTYGYTGAPQTLVIPQGVETVDVVAVGGVGGNGATSTTLAQPARVDGALDVDPGQTLFVMVGGNGGDATTATDGASAPGGAPGWNGGAWGGGAIAGPGATTDSGAGGGGASDIRTVAEDQAGTLDSRLLVAAGSGGGAHVREGGWGDLNGWTYDGYGANAAAMGTTTAGGATGTLWSWFGSHGEYGVGGTGRGMPAGAGAGAGGGGGGGGGGVYGGGGGAIESSGAGGGSLAPAGGTTGWSTDHSGSIVISYVLPAQAEPETSTPPTPTGPVADGPVAAKVSAATIVQGSQQTITGTGFTPGETVHGILHSDPIDLGTAVADADGVVRFTVTLPADFEAGGHSAVLTGLASGRVATVEFTVELTATPAPGGDHLAYTGASVAVPLLSGLTALGAGGTLLVAGRRRRARG</sequence>
<comment type="subcellular location">
    <subcellularLocation>
        <location evidence="1">Cell membrane</location>
        <topology evidence="1">Single-pass type I membrane protein</topology>
    </subcellularLocation>
</comment>
<keyword evidence="20" id="KW-1185">Reference proteome</keyword>
<keyword evidence="14" id="KW-0675">Receptor</keyword>
<keyword evidence="6 17" id="KW-0732">Signal</keyword>
<evidence type="ECO:0000256" key="2">
    <source>
        <dbReference type="ARBA" id="ARBA00011902"/>
    </source>
</evidence>
<keyword evidence="11 16" id="KW-0472">Membrane</keyword>
<evidence type="ECO:0000256" key="9">
    <source>
        <dbReference type="ARBA" id="ARBA00022840"/>
    </source>
</evidence>
<accession>A0A562IWJ3</accession>
<dbReference type="InterPro" id="IPR055163">
    <property type="entry name" value="ALK/LTK-like_GRD"/>
</dbReference>